<name>A0AAD1HVM1_9MYCO</name>
<evidence type="ECO:0000313" key="2">
    <source>
        <dbReference type="Proteomes" id="UP000467636"/>
    </source>
</evidence>
<proteinExistence type="predicted"/>
<dbReference type="Proteomes" id="UP000467636">
    <property type="component" value="Chromosome"/>
</dbReference>
<reference evidence="1 2" key="1">
    <citation type="journal article" date="2019" name="Emerg. Microbes Infect.">
        <title>Comprehensive subspecies identification of 175 nontuberculous mycobacteria species based on 7547 genomic profiles.</title>
        <authorList>
            <person name="Matsumoto Y."/>
            <person name="Kinjo T."/>
            <person name="Motooka D."/>
            <person name="Nabeya D."/>
            <person name="Jung N."/>
            <person name="Uechi K."/>
            <person name="Horii T."/>
            <person name="Iida T."/>
            <person name="Fujita J."/>
            <person name="Nakamura S."/>
        </authorList>
    </citation>
    <scope>NUCLEOTIDE SEQUENCE [LARGE SCALE GENOMIC DNA]</scope>
    <source>
        <strain evidence="1 2">JCM 12143</strain>
    </source>
</reference>
<gene>
    <name evidence="1" type="ORF">MTER_17330</name>
</gene>
<dbReference type="EMBL" id="AP022564">
    <property type="protein sequence ID" value="BBX22322.1"/>
    <property type="molecule type" value="Genomic_DNA"/>
</dbReference>
<dbReference type="AlphaFoldDB" id="A0AAD1HVM1"/>
<accession>A0AAD1HVM1</accession>
<keyword evidence="2" id="KW-1185">Reference proteome</keyword>
<sequence>MGIPTHMSFIVHGAFCAYPSRGLRYSKVRELLGVEPTSRGHLFVGWVPPGMKPSARWDYDANVA</sequence>
<protein>
    <submittedName>
        <fullName evidence="1">Uncharacterized protein</fullName>
    </submittedName>
</protein>
<organism evidence="1 2">
    <name type="scientific">Mycolicibacter terrae</name>
    <dbReference type="NCBI Taxonomy" id="1788"/>
    <lineage>
        <taxon>Bacteria</taxon>
        <taxon>Bacillati</taxon>
        <taxon>Actinomycetota</taxon>
        <taxon>Actinomycetes</taxon>
        <taxon>Mycobacteriales</taxon>
        <taxon>Mycobacteriaceae</taxon>
        <taxon>Mycolicibacter</taxon>
    </lineage>
</organism>
<evidence type="ECO:0000313" key="1">
    <source>
        <dbReference type="EMBL" id="BBX22322.1"/>
    </source>
</evidence>